<organism evidence="2 3">
    <name type="scientific">Sphingobacterium psychroaquaticum</name>
    <dbReference type="NCBI Taxonomy" id="561061"/>
    <lineage>
        <taxon>Bacteria</taxon>
        <taxon>Pseudomonadati</taxon>
        <taxon>Bacteroidota</taxon>
        <taxon>Sphingobacteriia</taxon>
        <taxon>Sphingobacteriales</taxon>
        <taxon>Sphingobacteriaceae</taxon>
        <taxon>Sphingobacterium</taxon>
    </lineage>
</organism>
<dbReference type="AlphaFoldDB" id="A0A1X7IDZ2"/>
<keyword evidence="1" id="KW-0812">Transmembrane</keyword>
<keyword evidence="1" id="KW-0472">Membrane</keyword>
<evidence type="ECO:0000313" key="3">
    <source>
        <dbReference type="Proteomes" id="UP000192980"/>
    </source>
</evidence>
<keyword evidence="3" id="KW-1185">Reference proteome</keyword>
<dbReference type="RefSeq" id="WP_085471583.1">
    <property type="nucleotide sequence ID" value="NZ_FXAU01000001.1"/>
</dbReference>
<reference evidence="2 3" key="1">
    <citation type="submission" date="2017-04" db="EMBL/GenBank/DDBJ databases">
        <authorList>
            <person name="Afonso C.L."/>
            <person name="Miller P.J."/>
            <person name="Scott M.A."/>
            <person name="Spackman E."/>
            <person name="Goraichik I."/>
            <person name="Dimitrov K.M."/>
            <person name="Suarez D.L."/>
            <person name="Swayne D.E."/>
        </authorList>
    </citation>
    <scope>NUCLEOTIDE SEQUENCE [LARGE SCALE GENOMIC DNA]</scope>
    <source>
        <strain evidence="2 3">DSM 22418</strain>
    </source>
</reference>
<dbReference type="Proteomes" id="UP000192980">
    <property type="component" value="Unassembled WGS sequence"/>
</dbReference>
<evidence type="ECO:0008006" key="4">
    <source>
        <dbReference type="Google" id="ProtNLM"/>
    </source>
</evidence>
<gene>
    <name evidence="2" type="ORF">SAMN05660862_0727</name>
</gene>
<proteinExistence type="predicted"/>
<dbReference type="OrthoDB" id="1493989at2"/>
<keyword evidence="1" id="KW-1133">Transmembrane helix</keyword>
<protein>
    <recommendedName>
        <fullName evidence="4">SMODS-associating 2TM beta-strand rich effector domain-containing protein</fullName>
    </recommendedName>
</protein>
<name>A0A1X7IDZ2_9SPHI</name>
<evidence type="ECO:0000313" key="2">
    <source>
        <dbReference type="EMBL" id="SMG12892.1"/>
    </source>
</evidence>
<dbReference type="STRING" id="561061.SAMN05660862_0727"/>
<evidence type="ECO:0000256" key="1">
    <source>
        <dbReference type="SAM" id="Phobius"/>
    </source>
</evidence>
<dbReference type="EMBL" id="FXAU01000001">
    <property type="protein sequence ID" value="SMG12892.1"/>
    <property type="molecule type" value="Genomic_DNA"/>
</dbReference>
<sequence>MDYNILLPLIPFFIGILLKTLLDFNLAISLVKFFSWFPVRWLFRTKPIVISGKWVQIWDNDNSAKYTDLAGRRSDLEIKQLGKYLYGEFRVNNNEQYYIFGEIIGSNIVGKWGEKNNELGYYGAFEMRINDAQNIKGIWLGHSNSQPHTINSNNWIWNKNNYR</sequence>
<accession>A0A1X7IDZ2</accession>
<feature type="transmembrane region" description="Helical" evidence="1">
    <location>
        <begin position="12"/>
        <end position="34"/>
    </location>
</feature>